<feature type="compositionally biased region" description="Polar residues" evidence="1">
    <location>
        <begin position="588"/>
        <end position="597"/>
    </location>
</feature>
<dbReference type="RefSeq" id="XP_033581940.1">
    <property type="nucleotide sequence ID" value="XM_033717466.1"/>
</dbReference>
<evidence type="ECO:0000313" key="3">
    <source>
        <dbReference type="EMBL" id="KAF2814976.1"/>
    </source>
</evidence>
<feature type="compositionally biased region" description="Polar residues" evidence="1">
    <location>
        <begin position="32"/>
        <end position="43"/>
    </location>
</feature>
<dbReference type="SMART" id="SM00167">
    <property type="entry name" value="VPS9"/>
    <property type="match status" value="1"/>
</dbReference>
<feature type="region of interest" description="Disordered" evidence="1">
    <location>
        <begin position="664"/>
        <end position="687"/>
    </location>
</feature>
<organism evidence="3">
    <name type="scientific">Mytilinidion resinicola</name>
    <dbReference type="NCBI Taxonomy" id="574789"/>
    <lineage>
        <taxon>Eukaryota</taxon>
        <taxon>Fungi</taxon>
        <taxon>Dikarya</taxon>
        <taxon>Ascomycota</taxon>
        <taxon>Pezizomycotina</taxon>
        <taxon>Dothideomycetes</taxon>
        <taxon>Pleosporomycetidae</taxon>
        <taxon>Mytilinidiales</taxon>
        <taxon>Mytilinidiaceae</taxon>
        <taxon>Mytilinidion</taxon>
    </lineage>
</organism>
<feature type="domain" description="VPS9" evidence="2">
    <location>
        <begin position="240"/>
        <end position="397"/>
    </location>
</feature>
<dbReference type="Gene3D" id="1.20.1050.80">
    <property type="entry name" value="VPS9 domain"/>
    <property type="match status" value="1"/>
</dbReference>
<reference evidence="3 5" key="1">
    <citation type="journal article" date="2020" name="Stud. Mycol.">
        <title>101 Dothideomycetes genomes: a test case for predicting lifestyles and emergence of pathogens.</title>
        <authorList>
            <person name="Haridas S."/>
            <person name="Albert R."/>
            <person name="Binder M."/>
            <person name="Bloem J."/>
            <person name="Labutti K."/>
            <person name="Salamov A."/>
            <person name="Andreopoulos B."/>
            <person name="Baker S."/>
            <person name="Barry K."/>
            <person name="Bills G."/>
            <person name="Bluhm B."/>
            <person name="Cannon C."/>
            <person name="Castanera R."/>
            <person name="Culley D."/>
            <person name="Daum C."/>
            <person name="Ezra D."/>
            <person name="Gonzalez J."/>
            <person name="Henrissat B."/>
            <person name="Kuo A."/>
            <person name="Liang C."/>
            <person name="Lipzen A."/>
            <person name="Lutzoni F."/>
            <person name="Magnuson J."/>
            <person name="Mondo S."/>
            <person name="Nolan M."/>
            <person name="Ohm R."/>
            <person name="Pangilinan J."/>
            <person name="Park H.-J."/>
            <person name="Ramirez L."/>
            <person name="Alfaro M."/>
            <person name="Sun H."/>
            <person name="Tritt A."/>
            <person name="Yoshinaga Y."/>
            <person name="Zwiers L.-H."/>
            <person name="Turgeon B."/>
            <person name="Goodwin S."/>
            <person name="Spatafora J."/>
            <person name="Crous P."/>
            <person name="Grigoriev I."/>
        </authorList>
    </citation>
    <scope>NUCLEOTIDE SEQUENCE</scope>
    <source>
        <strain evidence="3 5">CBS 304.34</strain>
    </source>
</reference>
<dbReference type="InterPro" id="IPR037191">
    <property type="entry name" value="VPS9_dom_sf"/>
</dbReference>
<feature type="region of interest" description="Disordered" evidence="1">
    <location>
        <begin position="1"/>
        <end position="93"/>
    </location>
</feature>
<feature type="compositionally biased region" description="Polar residues" evidence="1">
    <location>
        <begin position="174"/>
        <end position="197"/>
    </location>
</feature>
<evidence type="ECO:0000256" key="1">
    <source>
        <dbReference type="SAM" id="MobiDB-lite"/>
    </source>
</evidence>
<dbReference type="AlphaFoldDB" id="A0A6A6Z1E0"/>
<gene>
    <name evidence="3 5" type="ORF">BDZ99DRAFT_434980</name>
</gene>
<feature type="region of interest" description="Disordered" evidence="1">
    <location>
        <begin position="157"/>
        <end position="200"/>
    </location>
</feature>
<dbReference type="GO" id="GO:0031267">
    <property type="term" value="F:small GTPase binding"/>
    <property type="evidence" value="ECO:0007669"/>
    <property type="project" value="TreeGrafter"/>
</dbReference>
<protein>
    <recommendedName>
        <fullName evidence="2">VPS9 domain-containing protein</fullName>
    </recommendedName>
</protein>
<feature type="compositionally biased region" description="Polar residues" evidence="1">
    <location>
        <begin position="439"/>
        <end position="461"/>
    </location>
</feature>
<name>A0A6A6Z1E0_9PEZI</name>
<reference evidence="5" key="3">
    <citation type="submission" date="2025-04" db="UniProtKB">
        <authorList>
            <consortium name="RefSeq"/>
        </authorList>
    </citation>
    <scope>IDENTIFICATION</scope>
    <source>
        <strain evidence="5">CBS 304.34</strain>
    </source>
</reference>
<dbReference type="GO" id="GO:0016192">
    <property type="term" value="P:vesicle-mediated transport"/>
    <property type="evidence" value="ECO:0007669"/>
    <property type="project" value="InterPro"/>
</dbReference>
<feature type="compositionally biased region" description="Low complexity" evidence="1">
    <location>
        <begin position="411"/>
        <end position="422"/>
    </location>
</feature>
<dbReference type="PROSITE" id="PS51205">
    <property type="entry name" value="VPS9"/>
    <property type="match status" value="1"/>
</dbReference>
<dbReference type="Proteomes" id="UP000504636">
    <property type="component" value="Unplaced"/>
</dbReference>
<keyword evidence="4" id="KW-1185">Reference proteome</keyword>
<dbReference type="GO" id="GO:0030139">
    <property type="term" value="C:endocytic vesicle"/>
    <property type="evidence" value="ECO:0007669"/>
    <property type="project" value="TreeGrafter"/>
</dbReference>
<feature type="compositionally biased region" description="Basic and acidic residues" evidence="1">
    <location>
        <begin position="1"/>
        <end position="14"/>
    </location>
</feature>
<evidence type="ECO:0000313" key="5">
    <source>
        <dbReference type="RefSeq" id="XP_033581940.1"/>
    </source>
</evidence>
<dbReference type="GO" id="GO:0005829">
    <property type="term" value="C:cytosol"/>
    <property type="evidence" value="ECO:0007669"/>
    <property type="project" value="TreeGrafter"/>
</dbReference>
<proteinExistence type="predicted"/>
<feature type="region of interest" description="Disordered" evidence="1">
    <location>
        <begin position="396"/>
        <end position="461"/>
    </location>
</feature>
<dbReference type="PANTHER" id="PTHR23101">
    <property type="entry name" value="RAB GDP/GTP EXCHANGE FACTOR"/>
    <property type="match status" value="1"/>
</dbReference>
<dbReference type="PANTHER" id="PTHR23101:SF97">
    <property type="entry name" value="DOMAIN PROTEIN, PUTATIVE (AFU_ORTHOLOGUE AFUA_2G10890)-RELATED"/>
    <property type="match status" value="1"/>
</dbReference>
<accession>A0A6A6Z1E0</accession>
<dbReference type="EMBL" id="MU003694">
    <property type="protein sequence ID" value="KAF2814976.1"/>
    <property type="molecule type" value="Genomic_DNA"/>
</dbReference>
<dbReference type="GO" id="GO:0005085">
    <property type="term" value="F:guanyl-nucleotide exchange factor activity"/>
    <property type="evidence" value="ECO:0007669"/>
    <property type="project" value="InterPro"/>
</dbReference>
<evidence type="ECO:0000259" key="2">
    <source>
        <dbReference type="PROSITE" id="PS51205"/>
    </source>
</evidence>
<dbReference type="GeneID" id="54458359"/>
<feature type="compositionally biased region" description="Basic and acidic residues" evidence="1">
    <location>
        <begin position="66"/>
        <end position="78"/>
    </location>
</feature>
<evidence type="ECO:0000313" key="4">
    <source>
        <dbReference type="Proteomes" id="UP000504636"/>
    </source>
</evidence>
<reference evidence="5" key="2">
    <citation type="submission" date="2020-04" db="EMBL/GenBank/DDBJ databases">
        <authorList>
            <consortium name="NCBI Genome Project"/>
        </authorList>
    </citation>
    <scope>NUCLEOTIDE SEQUENCE</scope>
    <source>
        <strain evidence="5">CBS 304.34</strain>
    </source>
</reference>
<dbReference type="Pfam" id="PF02204">
    <property type="entry name" value="VPS9"/>
    <property type="match status" value="1"/>
</dbReference>
<dbReference type="SUPFAM" id="SSF109993">
    <property type="entry name" value="VPS9 domain"/>
    <property type="match status" value="1"/>
</dbReference>
<dbReference type="OrthoDB" id="10264848at2759"/>
<feature type="region of interest" description="Disordered" evidence="1">
    <location>
        <begin position="529"/>
        <end position="629"/>
    </location>
</feature>
<sequence length="744" mass="81085">MASRPPEKGVDQQHPKVLHPSKSFSRLEPSKSPLSRSRASTLQGPPVPDILFPQDVVMSPQAEDGEEKKDIFASKDDNESVDGELDEQDAPHIKLPDTFEELPIEIRSLTERFLESLSAKVHPAPLSIDALSDLYQDFYSRASSHIGTHIATLISRLSREQSTPPSAGKGSKPASISSRKGTDQPSAGEQQMLTPSEISDRKKARRILELKRGALEEAVERAVCEKLYDRIWRHRSTDDEERDQKLRSRTAALSLVGIGLKELLVNTDEVTEDIKERTTEKELEIKEWLSAARIDIQKMDNEKYPLGKLQHLTAAHKSIVEALSKIFPATSSADEILPTLIYSLITSPPATINVISNLNFIQRFRGSSKMDGEAAYCLVNLEAAISFLETVDLSSLRANEGPEGPGKSNSRPTTPRTEMTPMKLGLSPVESPPIRPSISGVTASSSDLSGSPTTTKSQRRLSNLIQSQTTRIEQASDAVRESIIDSADQALDSINSTLENSFRFIFGRLKEKGAAPGQPEPSLPKTLEEARKLVSSPTLPDDDNASVSATSSIAEQADETPEEKPDLNSKMADIFGGRRPIRDRSVDSTKSGGSNNGKRVAFTEGKAASPTPPKPDQGSTTTPPAGNAAVESMRNLGNTLNPLSRFPNMNMIPRFGRVNTPPVVPPAAGDKGKQLSTPPLSSSSEDLSKEARAITALDVLRKTTPPVKRFLELKDVKELKIGEIEELLKEYQRLAGALRAAINS</sequence>
<dbReference type="InterPro" id="IPR003123">
    <property type="entry name" value="VPS9"/>
</dbReference>
<feature type="compositionally biased region" description="Polar residues" evidence="1">
    <location>
        <begin position="674"/>
        <end position="685"/>
    </location>
</feature>
<feature type="compositionally biased region" description="Acidic residues" evidence="1">
    <location>
        <begin position="79"/>
        <end position="88"/>
    </location>
</feature>
<dbReference type="InterPro" id="IPR045046">
    <property type="entry name" value="Vps9-like"/>
</dbReference>
<feature type="compositionally biased region" description="Polar residues" evidence="1">
    <location>
        <begin position="545"/>
        <end position="554"/>
    </location>
</feature>